<feature type="disulfide bond" evidence="8">
    <location>
        <begin position="90"/>
        <end position="99"/>
    </location>
</feature>
<keyword evidence="4" id="KW-0732">Signal</keyword>
<dbReference type="OrthoDB" id="6021170at2759"/>
<evidence type="ECO:0000256" key="4">
    <source>
        <dbReference type="ARBA" id="ARBA00022729"/>
    </source>
</evidence>
<dbReference type="SMART" id="SM00179">
    <property type="entry name" value="EGF_CA"/>
    <property type="match status" value="2"/>
</dbReference>
<evidence type="ECO:0000259" key="10">
    <source>
        <dbReference type="PROSITE" id="PS50026"/>
    </source>
</evidence>
<evidence type="ECO:0000256" key="1">
    <source>
        <dbReference type="ARBA" id="ARBA00004613"/>
    </source>
</evidence>
<dbReference type="GO" id="GO:0005576">
    <property type="term" value="C:extracellular region"/>
    <property type="evidence" value="ECO:0007669"/>
    <property type="project" value="UniProtKB-SubCell"/>
</dbReference>
<comment type="subcellular location">
    <subcellularLocation>
        <location evidence="1">Secreted</location>
    </subcellularLocation>
</comment>
<dbReference type="PROSITE" id="PS00022">
    <property type="entry name" value="EGF_1"/>
    <property type="match status" value="1"/>
</dbReference>
<keyword evidence="7" id="KW-0325">Glycoprotein</keyword>
<keyword evidence="9" id="KW-1133">Transmembrane helix</keyword>
<dbReference type="InterPro" id="IPR000742">
    <property type="entry name" value="EGF"/>
</dbReference>
<evidence type="ECO:0000256" key="5">
    <source>
        <dbReference type="ARBA" id="ARBA00022737"/>
    </source>
</evidence>
<dbReference type="InterPro" id="IPR018097">
    <property type="entry name" value="EGF_Ca-bd_CS"/>
</dbReference>
<dbReference type="AlphaFoldDB" id="A0A7M5UEU2"/>
<dbReference type="RefSeq" id="XP_066936994.1">
    <property type="nucleotide sequence ID" value="XM_067080893.1"/>
</dbReference>
<dbReference type="SMART" id="SM00181">
    <property type="entry name" value="EGF"/>
    <property type="match status" value="4"/>
</dbReference>
<dbReference type="InterPro" id="IPR051145">
    <property type="entry name" value="GAS-SHBG-PROS"/>
</dbReference>
<sequence length="383" mass="40482">MCIVPVCRNPCGGGGYCYRPNSCKCFGGRNFGSSCGGQRRVCQCLNNGRCNGASNCVCPTGFAGLRCEKPICQKECLNGGKCIGAEKCSCAKGFIGNQCERDIRVGACFTKIENKRCKNALTGVKCTRESCCATIGAGWNIPCQRCPEKRECKRGFLKNPKTGLCEDVDECRHIPNICSLGTCVNTVGSYKCFCGADTRRVYVADKFACIDVNECRNKGLCEFGKCVNTDGDFHCQCNEGYEPTANGKRCKAIERLGHCYLNANNGQCSSQAAGVTTMDKCCCASEAHGFKLLNGNSCIKCPKRCSVNYRALACPGDTGNIGCGGDGKGGIGDGKKANVTDVVEGKGGKIQEAVLLAVVLMAVMVILEAVITGGGDGGNGKNH</sequence>
<evidence type="ECO:0000313" key="13">
    <source>
        <dbReference type="Proteomes" id="UP000594262"/>
    </source>
</evidence>
<keyword evidence="6 8" id="KW-1015">Disulfide bond</keyword>
<dbReference type="GeneID" id="136824909"/>
<feature type="domain" description="EGF-like" evidence="10">
    <location>
        <begin position="211"/>
        <end position="251"/>
    </location>
</feature>
<protein>
    <submittedName>
        <fullName evidence="12">Uncharacterized protein</fullName>
    </submittedName>
</protein>
<feature type="disulfide bond" evidence="8">
    <location>
        <begin position="72"/>
        <end position="82"/>
    </location>
</feature>
<name>A0A7M5UEU2_9CNID</name>
<dbReference type="EnsemblMetazoa" id="CLYHEMT009523.1">
    <property type="protein sequence ID" value="CLYHEMP009523.1"/>
    <property type="gene ID" value="CLYHEMG009523"/>
</dbReference>
<feature type="domain" description="EGF-like" evidence="10">
    <location>
        <begin position="68"/>
        <end position="100"/>
    </location>
</feature>
<dbReference type="PROSITE" id="PS50026">
    <property type="entry name" value="EGF_3"/>
    <property type="match status" value="2"/>
</dbReference>
<evidence type="ECO:0000256" key="9">
    <source>
        <dbReference type="SAM" id="Phobius"/>
    </source>
</evidence>
<evidence type="ECO:0000259" key="11">
    <source>
        <dbReference type="PROSITE" id="PS51364"/>
    </source>
</evidence>
<reference evidence="12" key="1">
    <citation type="submission" date="2021-01" db="UniProtKB">
        <authorList>
            <consortium name="EnsemblMetazoa"/>
        </authorList>
    </citation>
    <scope>IDENTIFICATION</scope>
</reference>
<evidence type="ECO:0000256" key="8">
    <source>
        <dbReference type="PROSITE-ProRule" id="PRU00076"/>
    </source>
</evidence>
<dbReference type="InterPro" id="IPR001881">
    <property type="entry name" value="EGF-like_Ca-bd_dom"/>
</dbReference>
<dbReference type="PROSITE" id="PS01186">
    <property type="entry name" value="EGF_2"/>
    <property type="match status" value="2"/>
</dbReference>
<dbReference type="SUPFAM" id="SSF57196">
    <property type="entry name" value="EGF/Laminin"/>
    <property type="match status" value="2"/>
</dbReference>
<dbReference type="PROSITE" id="PS01187">
    <property type="entry name" value="EGF_CA"/>
    <property type="match status" value="1"/>
</dbReference>
<dbReference type="PROSITE" id="PS51364">
    <property type="entry name" value="TB"/>
    <property type="match status" value="2"/>
</dbReference>
<keyword evidence="3 8" id="KW-0245">EGF-like domain</keyword>
<dbReference type="PANTHER" id="PTHR24040">
    <property type="entry name" value="LAMININ G-LIKE DOMAIN-CONTAINING PROTEIN"/>
    <property type="match status" value="1"/>
</dbReference>
<dbReference type="Gene3D" id="2.10.25.10">
    <property type="entry name" value="Laminin"/>
    <property type="match status" value="4"/>
</dbReference>
<evidence type="ECO:0000256" key="2">
    <source>
        <dbReference type="ARBA" id="ARBA00022525"/>
    </source>
</evidence>
<evidence type="ECO:0000256" key="7">
    <source>
        <dbReference type="ARBA" id="ARBA00023180"/>
    </source>
</evidence>
<dbReference type="InterPro" id="IPR049883">
    <property type="entry name" value="NOTCH1_EGF-like"/>
</dbReference>
<dbReference type="Pfam" id="PF07645">
    <property type="entry name" value="EGF_CA"/>
    <property type="match status" value="2"/>
</dbReference>
<dbReference type="CDD" id="cd00054">
    <property type="entry name" value="EGF_CA"/>
    <property type="match status" value="1"/>
</dbReference>
<dbReference type="InterPro" id="IPR000152">
    <property type="entry name" value="EGF-type_Asp/Asn_hydroxyl_site"/>
</dbReference>
<dbReference type="Proteomes" id="UP000594262">
    <property type="component" value="Unplaced"/>
</dbReference>
<feature type="domain" description="TB" evidence="11">
    <location>
        <begin position="106"/>
        <end position="147"/>
    </location>
</feature>
<keyword evidence="13" id="KW-1185">Reference proteome</keyword>
<feature type="transmembrane region" description="Helical" evidence="9">
    <location>
        <begin position="353"/>
        <end position="371"/>
    </location>
</feature>
<accession>A0A7M5UEU2</accession>
<dbReference type="Pfam" id="PF00683">
    <property type="entry name" value="TB"/>
    <property type="match status" value="2"/>
</dbReference>
<keyword evidence="2" id="KW-0964">Secreted</keyword>
<dbReference type="FunFam" id="2.10.25.10:FF:000003">
    <property type="entry name" value="fibrillin-1 isoform X1"/>
    <property type="match status" value="1"/>
</dbReference>
<dbReference type="PROSITE" id="PS00010">
    <property type="entry name" value="ASX_HYDROXYL"/>
    <property type="match status" value="1"/>
</dbReference>
<comment type="caution">
    <text evidence="8">Lacks conserved residue(s) required for the propagation of feature annotation.</text>
</comment>
<dbReference type="InterPro" id="IPR017878">
    <property type="entry name" value="TB_dom"/>
</dbReference>
<keyword evidence="9" id="KW-0812">Transmembrane</keyword>
<proteinExistence type="predicted"/>
<dbReference type="Gene3D" id="3.90.290.10">
    <property type="entry name" value="TGF-beta binding (TB) domain"/>
    <property type="match status" value="2"/>
</dbReference>
<keyword evidence="5" id="KW-0677">Repeat</keyword>
<evidence type="ECO:0000256" key="3">
    <source>
        <dbReference type="ARBA" id="ARBA00022536"/>
    </source>
</evidence>
<feature type="domain" description="TB" evidence="11">
    <location>
        <begin position="257"/>
        <end position="313"/>
    </location>
</feature>
<dbReference type="SUPFAM" id="SSF57581">
    <property type="entry name" value="TB module/8-cys domain"/>
    <property type="match status" value="2"/>
</dbReference>
<evidence type="ECO:0000313" key="12">
    <source>
        <dbReference type="EnsemblMetazoa" id="CLYHEMP009523.2"/>
    </source>
</evidence>
<evidence type="ECO:0000256" key="6">
    <source>
        <dbReference type="ARBA" id="ARBA00023157"/>
    </source>
</evidence>
<organism evidence="12 13">
    <name type="scientific">Clytia hemisphaerica</name>
    <dbReference type="NCBI Taxonomy" id="252671"/>
    <lineage>
        <taxon>Eukaryota</taxon>
        <taxon>Metazoa</taxon>
        <taxon>Cnidaria</taxon>
        <taxon>Hydrozoa</taxon>
        <taxon>Hydroidolina</taxon>
        <taxon>Leptothecata</taxon>
        <taxon>Obeliida</taxon>
        <taxon>Clytiidae</taxon>
        <taxon>Clytia</taxon>
    </lineage>
</organism>
<keyword evidence="9" id="KW-0472">Membrane</keyword>
<dbReference type="EnsemblMetazoa" id="CLYHEMT009523.2">
    <property type="protein sequence ID" value="CLYHEMP009523.2"/>
    <property type="gene ID" value="CLYHEMG009523"/>
</dbReference>
<dbReference type="InterPro" id="IPR036773">
    <property type="entry name" value="TB_dom_sf"/>
</dbReference>
<dbReference type="GO" id="GO:0005509">
    <property type="term" value="F:calcium ion binding"/>
    <property type="evidence" value="ECO:0007669"/>
    <property type="project" value="InterPro"/>
</dbReference>
<dbReference type="PANTHER" id="PTHR24040:SF16">
    <property type="entry name" value="FIBRILLIN-2-LIKE PROTEIN"/>
    <property type="match status" value="1"/>
</dbReference>